<dbReference type="Gene3D" id="3.30.70.1290">
    <property type="entry name" value="Transposase IS200-like"/>
    <property type="match status" value="1"/>
</dbReference>
<comment type="caution">
    <text evidence="1">The sequence shown here is derived from an EMBL/GenBank/DDBJ whole genome shotgun (WGS) entry which is preliminary data.</text>
</comment>
<gene>
    <name evidence="1" type="ORF">ACFOFO_10925</name>
</gene>
<reference evidence="2" key="1">
    <citation type="journal article" date="2019" name="Int. J. Syst. Evol. Microbiol.">
        <title>The Global Catalogue of Microorganisms (GCM) 10K type strain sequencing project: providing services to taxonomists for standard genome sequencing and annotation.</title>
        <authorList>
            <consortium name="The Broad Institute Genomics Platform"/>
            <consortium name="The Broad Institute Genome Sequencing Center for Infectious Disease"/>
            <person name="Wu L."/>
            <person name="Ma J."/>
        </authorList>
    </citation>
    <scope>NUCLEOTIDE SEQUENCE [LARGE SCALE GENOMIC DNA]</scope>
    <source>
        <strain evidence="2">KCTC 42986</strain>
    </source>
</reference>
<dbReference type="RefSeq" id="WP_390331533.1">
    <property type="nucleotide sequence ID" value="NZ_JBHRTP010000032.1"/>
</dbReference>
<dbReference type="Proteomes" id="UP001595530">
    <property type="component" value="Unassembled WGS sequence"/>
</dbReference>
<keyword evidence="2" id="KW-1185">Reference proteome</keyword>
<dbReference type="InterPro" id="IPR036515">
    <property type="entry name" value="Transposase_17_sf"/>
</dbReference>
<evidence type="ECO:0008006" key="3">
    <source>
        <dbReference type="Google" id="ProtNLM"/>
    </source>
</evidence>
<dbReference type="SUPFAM" id="SSF143422">
    <property type="entry name" value="Transposase IS200-like"/>
    <property type="match status" value="1"/>
</dbReference>
<accession>A0ABV7F0M9</accession>
<protein>
    <recommendedName>
        <fullName evidence="3">Microcin J25-processing protein McjB C-terminal domain-containing protein</fullName>
    </recommendedName>
</protein>
<evidence type="ECO:0000313" key="1">
    <source>
        <dbReference type="EMBL" id="MFC3108470.1"/>
    </source>
</evidence>
<organism evidence="1 2">
    <name type="scientific">Undibacterium arcticum</name>
    <dbReference type="NCBI Taxonomy" id="1762892"/>
    <lineage>
        <taxon>Bacteria</taxon>
        <taxon>Pseudomonadati</taxon>
        <taxon>Pseudomonadota</taxon>
        <taxon>Betaproteobacteria</taxon>
        <taxon>Burkholderiales</taxon>
        <taxon>Oxalobacteraceae</taxon>
        <taxon>Undibacterium</taxon>
    </lineage>
</organism>
<proteinExistence type="predicted"/>
<dbReference type="EMBL" id="JBHRTP010000032">
    <property type="protein sequence ID" value="MFC3108470.1"/>
    <property type="molecule type" value="Genomic_DNA"/>
</dbReference>
<sequence>MLVRHIDPLRDAVRHVRINHPFIIHAWVVLPDRLDCVIELPPGDIDFATRWRLIIVVFPNPFPTLMLSAVRLRRGERAIWQRRY</sequence>
<evidence type="ECO:0000313" key="2">
    <source>
        <dbReference type="Proteomes" id="UP001595530"/>
    </source>
</evidence>
<name>A0ABV7F0M9_9BURK</name>